<feature type="DNA-binding region" description="H-T-H motif" evidence="4">
    <location>
        <begin position="29"/>
        <end position="48"/>
    </location>
</feature>
<feature type="domain" description="HTH tetR-type" evidence="5">
    <location>
        <begin position="6"/>
        <end position="66"/>
    </location>
</feature>
<dbReference type="GO" id="GO:0003700">
    <property type="term" value="F:DNA-binding transcription factor activity"/>
    <property type="evidence" value="ECO:0007669"/>
    <property type="project" value="TreeGrafter"/>
</dbReference>
<dbReference type="Pfam" id="PF16859">
    <property type="entry name" value="TetR_C_11"/>
    <property type="match status" value="1"/>
</dbReference>
<evidence type="ECO:0000259" key="5">
    <source>
        <dbReference type="PROSITE" id="PS50977"/>
    </source>
</evidence>
<proteinExistence type="predicted"/>
<evidence type="ECO:0000313" key="6">
    <source>
        <dbReference type="EMBL" id="OJH42952.1"/>
    </source>
</evidence>
<dbReference type="Gene3D" id="1.10.10.60">
    <property type="entry name" value="Homeodomain-like"/>
    <property type="match status" value="1"/>
</dbReference>
<dbReference type="PANTHER" id="PTHR30055:SF148">
    <property type="entry name" value="TETR-FAMILY TRANSCRIPTIONAL REGULATOR"/>
    <property type="match status" value="1"/>
</dbReference>
<name>A0A1L9BKY1_9BACT</name>
<protein>
    <submittedName>
        <fullName evidence="6">TetR family transcriptional regulator</fullName>
    </submittedName>
</protein>
<dbReference type="PROSITE" id="PS50977">
    <property type="entry name" value="HTH_TETR_2"/>
    <property type="match status" value="1"/>
</dbReference>
<accession>A0A1L9BKY1</accession>
<keyword evidence="3" id="KW-0804">Transcription</keyword>
<dbReference type="SUPFAM" id="SSF48498">
    <property type="entry name" value="Tetracyclin repressor-like, C-terminal domain"/>
    <property type="match status" value="1"/>
</dbReference>
<dbReference type="InterPro" id="IPR001647">
    <property type="entry name" value="HTH_TetR"/>
</dbReference>
<comment type="caution">
    <text evidence="6">The sequence shown here is derived from an EMBL/GenBank/DDBJ whole genome shotgun (WGS) entry which is preliminary data.</text>
</comment>
<keyword evidence="1" id="KW-0805">Transcription regulation</keyword>
<dbReference type="PRINTS" id="PR00455">
    <property type="entry name" value="HTHTETR"/>
</dbReference>
<evidence type="ECO:0000256" key="4">
    <source>
        <dbReference type="PROSITE-ProRule" id="PRU00335"/>
    </source>
</evidence>
<evidence type="ECO:0000313" key="7">
    <source>
        <dbReference type="Proteomes" id="UP000182229"/>
    </source>
</evidence>
<keyword evidence="2 4" id="KW-0238">DNA-binding</keyword>
<dbReference type="GO" id="GO:0000976">
    <property type="term" value="F:transcription cis-regulatory region binding"/>
    <property type="evidence" value="ECO:0007669"/>
    <property type="project" value="TreeGrafter"/>
</dbReference>
<reference evidence="6 7" key="2">
    <citation type="submission" date="2016-12" db="EMBL/GenBank/DDBJ databases">
        <title>Draft Genome Sequence of Cystobacter ferrugineus Strain Cbfe23.</title>
        <authorList>
            <person name="Akbar S."/>
            <person name="Dowd S.E."/>
            <person name="Stevens D.C."/>
        </authorList>
    </citation>
    <scope>NUCLEOTIDE SEQUENCE [LARGE SCALE GENOMIC DNA]</scope>
    <source>
        <strain evidence="6 7">Cbfe23</strain>
    </source>
</reference>
<dbReference type="InterPro" id="IPR009057">
    <property type="entry name" value="Homeodomain-like_sf"/>
</dbReference>
<evidence type="ECO:0000256" key="3">
    <source>
        <dbReference type="ARBA" id="ARBA00023163"/>
    </source>
</evidence>
<dbReference type="InterPro" id="IPR011075">
    <property type="entry name" value="TetR_C"/>
</dbReference>
<keyword evidence="7" id="KW-1185">Reference proteome</keyword>
<evidence type="ECO:0000256" key="1">
    <source>
        <dbReference type="ARBA" id="ARBA00023015"/>
    </source>
</evidence>
<gene>
    <name evidence="6" type="ORF">BON30_06135</name>
</gene>
<dbReference type="SUPFAM" id="SSF46689">
    <property type="entry name" value="Homeodomain-like"/>
    <property type="match status" value="1"/>
</dbReference>
<dbReference type="AlphaFoldDB" id="A0A1L9BKY1"/>
<reference evidence="7" key="1">
    <citation type="submission" date="2016-11" db="EMBL/GenBank/DDBJ databases">
        <authorList>
            <person name="Shukria A."/>
            <person name="Stevens D.C."/>
        </authorList>
    </citation>
    <scope>NUCLEOTIDE SEQUENCE [LARGE SCALE GENOMIC DNA]</scope>
    <source>
        <strain evidence="7">Cbfe23</strain>
    </source>
</reference>
<organism evidence="6 7">
    <name type="scientific">Cystobacter ferrugineus</name>
    <dbReference type="NCBI Taxonomy" id="83449"/>
    <lineage>
        <taxon>Bacteria</taxon>
        <taxon>Pseudomonadati</taxon>
        <taxon>Myxococcota</taxon>
        <taxon>Myxococcia</taxon>
        <taxon>Myxococcales</taxon>
        <taxon>Cystobacterineae</taxon>
        <taxon>Archangiaceae</taxon>
        <taxon>Cystobacter</taxon>
    </lineage>
</organism>
<dbReference type="STRING" id="83449.BON30_06135"/>
<dbReference type="OrthoDB" id="9796019at2"/>
<evidence type="ECO:0000256" key="2">
    <source>
        <dbReference type="ARBA" id="ARBA00023125"/>
    </source>
</evidence>
<dbReference type="EMBL" id="MPIN01000001">
    <property type="protein sequence ID" value="OJH42952.1"/>
    <property type="molecule type" value="Genomic_DNA"/>
</dbReference>
<sequence>MLVRGEPVVRGILEATLEELASVGYGALRIEDVAARAGVNKTTIYRRWPTKQELVAAALRSVTAERIVPPNTGSLRGDLLETGRHMAEVMGSAQGQALRRILIAEERNPEFTDIAQQLRESMDALPLPVIEAAKARGEFAPGFDCVLIFKTLAGALQHRLFMERQEIDEGFLVQLVDLLLAGAMAPDRRR</sequence>
<dbReference type="Gene3D" id="1.10.357.10">
    <property type="entry name" value="Tetracycline Repressor, domain 2"/>
    <property type="match status" value="1"/>
</dbReference>
<dbReference type="Proteomes" id="UP000182229">
    <property type="component" value="Unassembled WGS sequence"/>
</dbReference>
<dbReference type="InterPro" id="IPR036271">
    <property type="entry name" value="Tet_transcr_reg_TetR-rel_C_sf"/>
</dbReference>
<dbReference type="PANTHER" id="PTHR30055">
    <property type="entry name" value="HTH-TYPE TRANSCRIPTIONAL REGULATOR RUTR"/>
    <property type="match status" value="1"/>
</dbReference>
<dbReference type="Pfam" id="PF00440">
    <property type="entry name" value="TetR_N"/>
    <property type="match status" value="1"/>
</dbReference>
<dbReference type="InterPro" id="IPR050109">
    <property type="entry name" value="HTH-type_TetR-like_transc_reg"/>
</dbReference>